<feature type="compositionally biased region" description="Polar residues" evidence="11">
    <location>
        <begin position="1"/>
        <end position="23"/>
    </location>
</feature>
<accession>A0A837RAD9</accession>
<keyword evidence="7" id="KW-0460">Magnesium</keyword>
<dbReference type="Proteomes" id="UP000051020">
    <property type="component" value="Unassembled WGS sequence"/>
</dbReference>
<sequence>MINDDNNQSLSANNEAQNDSQNPPDADNLWQLDESALANKYATDPENGLSTAEAAARLQHNGRNELETKRTSRFVQFIKQFNNSIIYILAAAAVLTFFMHHYSDSIVIGLVIIANAIIGYVQERQAGNALERIREMLISKNFVIRDGKKLEIDARELVVGDLVNLEAGDAVPADMRLISADNFNVQESVLTGETNPVEKQEEPMTDTSLALADRKNMVYASTAVTSGSAVGIVTATAADTEIGHIQQSVSDVKETTTPLMRNLNSLGVGLSIAIVVAAVLLFLLGMVMDTYSLPTLLIAVITMVVGSMPEGLPASTSVVLAMGTRQMTKKNVIVKSLPAVETLGAVDIVNTDKTGTLTKNEMTVTKVVTPEHTFDVTGVGYDDNGGVNFDGHLKLNGQKVDWHQDKAMEWLVKIAGQTTDAELHFENNRWELTGEPTDGALTTLFRKMTGHDPEVDEIESLPFDSAFRFSARLADLDGQRLLMVKGSPATVLRLTDQANQTAYWDNAMDDLTADGLRVVALAYQVVDDDVTDIDPKAISGLHLAGFVGIIDPPREEAATAIAELRQAGVDVKMITGDHPDTAMAIANKLNLAANVKAITGPEIDAMDDQQLQEHIDDYNVFARATPNNKLRIVRAQQANNHVVSMTGDGVNDAPALKQADIGVAMGIKGTEVAKESADMVLADDDFADIVAAVREGRHVFDNIRKTIRFLLPTSFAEGLVVIISILMGHELPLYPTQLLWINMVSALTIQFAFIFEPPEAGIMARGPRNVKSGLLSKLDYFEIGYVSFLISGLGIFAYDYLTALGLPNVVGSTMSLNIIIFGKIFYLFNLRNDHPVISKYFFQNKMAFYIIGILILLQLGIIYLPFMQSVFHTTSINFWYGWGIPIVCGIVVLIVTEIGKFIRFRRMGKDRVLD</sequence>
<dbReference type="InterPro" id="IPR006068">
    <property type="entry name" value="ATPase_P-typ_cation-transptr_C"/>
</dbReference>
<feature type="transmembrane region" description="Helical" evidence="12">
    <location>
        <begin position="81"/>
        <end position="99"/>
    </location>
</feature>
<dbReference type="GeneID" id="49392528"/>
<feature type="transmembrane region" description="Helical" evidence="12">
    <location>
        <begin position="707"/>
        <end position="727"/>
    </location>
</feature>
<dbReference type="EMBL" id="AZCU01000007">
    <property type="protein sequence ID" value="KRK25536.1"/>
    <property type="molecule type" value="Genomic_DNA"/>
</dbReference>
<proteinExistence type="inferred from homology"/>
<dbReference type="GO" id="GO:1990573">
    <property type="term" value="P:potassium ion import across plasma membrane"/>
    <property type="evidence" value="ECO:0007669"/>
    <property type="project" value="TreeGrafter"/>
</dbReference>
<dbReference type="FunFam" id="2.70.150.10:FF:000160">
    <property type="entry name" value="Sarcoplasmic/endoplasmic reticulum calcium ATPase 1"/>
    <property type="match status" value="1"/>
</dbReference>
<name>A0A837RAD9_LACPE</name>
<feature type="transmembrane region" description="Helical" evidence="12">
    <location>
        <begin position="263"/>
        <end position="284"/>
    </location>
</feature>
<dbReference type="InterPro" id="IPR008250">
    <property type="entry name" value="ATPase_P-typ_transduc_dom_A_sf"/>
</dbReference>
<reference evidence="14 15" key="1">
    <citation type="journal article" date="2015" name="Genome Announc.">
        <title>Expanding the biotechnology potential of lactobacilli through comparative genomics of 213 strains and associated genera.</title>
        <authorList>
            <person name="Sun Z."/>
            <person name="Harris H.M."/>
            <person name="McCann A."/>
            <person name="Guo C."/>
            <person name="Argimon S."/>
            <person name="Zhang W."/>
            <person name="Yang X."/>
            <person name="Jeffery I.B."/>
            <person name="Cooney J.C."/>
            <person name="Kagawa T.F."/>
            <person name="Liu W."/>
            <person name="Song Y."/>
            <person name="Salvetti E."/>
            <person name="Wrobel A."/>
            <person name="Rasinkangas P."/>
            <person name="Parkhill J."/>
            <person name="Rea M.C."/>
            <person name="O'Sullivan O."/>
            <person name="Ritari J."/>
            <person name="Douillard F.P."/>
            <person name="Paul Ross R."/>
            <person name="Yang R."/>
            <person name="Briner A.E."/>
            <person name="Felis G.E."/>
            <person name="de Vos W.M."/>
            <person name="Barrangou R."/>
            <person name="Klaenhammer T.R."/>
            <person name="Caufield P.W."/>
            <person name="Cui Y."/>
            <person name="Zhang H."/>
            <person name="O'Toole P.W."/>
        </authorList>
    </citation>
    <scope>NUCLEOTIDE SEQUENCE [LARGE SCALE GENOMIC DNA]</scope>
    <source>
        <strain evidence="14 15">DSM 20314</strain>
    </source>
</reference>
<evidence type="ECO:0000256" key="1">
    <source>
        <dbReference type="ARBA" id="ARBA00004127"/>
    </source>
</evidence>
<dbReference type="GO" id="GO:1902600">
    <property type="term" value="P:proton transmembrane transport"/>
    <property type="evidence" value="ECO:0007669"/>
    <property type="project" value="TreeGrafter"/>
</dbReference>
<feature type="domain" description="Cation-transporting P-type ATPase N-terminal" evidence="13">
    <location>
        <begin position="28"/>
        <end position="101"/>
    </location>
</feature>
<keyword evidence="3" id="KW-0597">Phosphoprotein</keyword>
<dbReference type="GO" id="GO:0016887">
    <property type="term" value="F:ATP hydrolysis activity"/>
    <property type="evidence" value="ECO:0007669"/>
    <property type="project" value="InterPro"/>
</dbReference>
<dbReference type="Pfam" id="PF00122">
    <property type="entry name" value="E1-E2_ATPase"/>
    <property type="match status" value="1"/>
</dbReference>
<dbReference type="Gene3D" id="1.20.1110.10">
    <property type="entry name" value="Calcium-transporting ATPase, transmembrane domain"/>
    <property type="match status" value="1"/>
</dbReference>
<dbReference type="SUPFAM" id="SSF81660">
    <property type="entry name" value="Metal cation-transporting ATPase, ATP-binding domain N"/>
    <property type="match status" value="1"/>
</dbReference>
<organism evidence="14 15">
    <name type="scientific">Lactiplantibacillus pentosus DSM 20314</name>
    <dbReference type="NCBI Taxonomy" id="1423791"/>
    <lineage>
        <taxon>Bacteria</taxon>
        <taxon>Bacillati</taxon>
        <taxon>Bacillota</taxon>
        <taxon>Bacilli</taxon>
        <taxon>Lactobacillales</taxon>
        <taxon>Lactobacillaceae</taxon>
        <taxon>Lactiplantibacillus</taxon>
    </lineage>
</organism>
<evidence type="ECO:0000256" key="12">
    <source>
        <dbReference type="SAM" id="Phobius"/>
    </source>
</evidence>
<evidence type="ECO:0000256" key="4">
    <source>
        <dbReference type="ARBA" id="ARBA00022692"/>
    </source>
</evidence>
<evidence type="ECO:0000256" key="2">
    <source>
        <dbReference type="ARBA" id="ARBA00005675"/>
    </source>
</evidence>
<keyword evidence="10 12" id="KW-0472">Membrane</keyword>
<evidence type="ECO:0000259" key="13">
    <source>
        <dbReference type="SMART" id="SM00831"/>
    </source>
</evidence>
<comment type="similarity">
    <text evidence="2">Belongs to the cation transport ATPase (P-type) (TC 3.A.3) family. Type IIA subfamily.</text>
</comment>
<dbReference type="SFLD" id="SFLDS00003">
    <property type="entry name" value="Haloacid_Dehalogenase"/>
    <property type="match status" value="1"/>
</dbReference>
<dbReference type="SUPFAM" id="SSF81665">
    <property type="entry name" value="Calcium ATPase, transmembrane domain M"/>
    <property type="match status" value="1"/>
</dbReference>
<dbReference type="InterPro" id="IPR023298">
    <property type="entry name" value="ATPase_P-typ_TM_dom_sf"/>
</dbReference>
<feature type="region of interest" description="Disordered" evidence="11">
    <location>
        <begin position="1"/>
        <end position="28"/>
    </location>
</feature>
<comment type="subcellular location">
    <subcellularLocation>
        <location evidence="1">Endomembrane system</location>
        <topology evidence="1">Multi-pass membrane protein</topology>
    </subcellularLocation>
</comment>
<evidence type="ECO:0000313" key="15">
    <source>
        <dbReference type="Proteomes" id="UP000051020"/>
    </source>
</evidence>
<dbReference type="GO" id="GO:0005391">
    <property type="term" value="F:P-type sodium:potassium-exchanging transporter activity"/>
    <property type="evidence" value="ECO:0007669"/>
    <property type="project" value="TreeGrafter"/>
</dbReference>
<dbReference type="PRINTS" id="PR00119">
    <property type="entry name" value="CATATPASE"/>
</dbReference>
<feature type="transmembrane region" description="Helical" evidence="12">
    <location>
        <begin position="778"/>
        <end position="798"/>
    </location>
</feature>
<dbReference type="GO" id="GO:0006883">
    <property type="term" value="P:intracellular sodium ion homeostasis"/>
    <property type="evidence" value="ECO:0007669"/>
    <property type="project" value="TreeGrafter"/>
</dbReference>
<dbReference type="GO" id="GO:0036376">
    <property type="term" value="P:sodium ion export across plasma membrane"/>
    <property type="evidence" value="ECO:0007669"/>
    <property type="project" value="TreeGrafter"/>
</dbReference>
<evidence type="ECO:0000256" key="8">
    <source>
        <dbReference type="ARBA" id="ARBA00022967"/>
    </source>
</evidence>
<gene>
    <name evidence="14" type="ORF">FD24_GL003027</name>
</gene>
<evidence type="ECO:0000256" key="3">
    <source>
        <dbReference type="ARBA" id="ARBA00022553"/>
    </source>
</evidence>
<protein>
    <submittedName>
        <fullName evidence="14">Cation transporting p-type atpase</fullName>
    </submittedName>
</protein>
<dbReference type="PANTHER" id="PTHR43294:SF20">
    <property type="entry name" value="P-TYPE ATPASE"/>
    <property type="match status" value="1"/>
</dbReference>
<feature type="transmembrane region" description="Helical" evidence="12">
    <location>
        <begin position="847"/>
        <end position="866"/>
    </location>
</feature>
<dbReference type="InterPro" id="IPR059000">
    <property type="entry name" value="ATPase_P-type_domA"/>
</dbReference>
<dbReference type="InterPro" id="IPR036412">
    <property type="entry name" value="HAD-like_sf"/>
</dbReference>
<dbReference type="Pfam" id="PF00689">
    <property type="entry name" value="Cation_ATPase_C"/>
    <property type="match status" value="1"/>
</dbReference>
<dbReference type="PROSITE" id="PS00154">
    <property type="entry name" value="ATPASE_E1_E2"/>
    <property type="match status" value="1"/>
</dbReference>
<comment type="caution">
    <text evidence="14">The sequence shown here is derived from an EMBL/GenBank/DDBJ whole genome shotgun (WGS) entry which is preliminary data.</text>
</comment>
<evidence type="ECO:0000256" key="9">
    <source>
        <dbReference type="ARBA" id="ARBA00022989"/>
    </source>
</evidence>
<evidence type="ECO:0000256" key="5">
    <source>
        <dbReference type="ARBA" id="ARBA00022741"/>
    </source>
</evidence>
<keyword evidence="5" id="KW-0547">Nucleotide-binding</keyword>
<dbReference type="SFLD" id="SFLDF00027">
    <property type="entry name" value="p-type_atpase"/>
    <property type="match status" value="1"/>
</dbReference>
<dbReference type="CDD" id="cd02080">
    <property type="entry name" value="P-type_ATPase_cation"/>
    <property type="match status" value="1"/>
</dbReference>
<dbReference type="Pfam" id="PF00690">
    <property type="entry name" value="Cation_ATPase_N"/>
    <property type="match status" value="1"/>
</dbReference>
<dbReference type="GO" id="GO:0005886">
    <property type="term" value="C:plasma membrane"/>
    <property type="evidence" value="ECO:0007669"/>
    <property type="project" value="TreeGrafter"/>
</dbReference>
<dbReference type="InterPro" id="IPR018303">
    <property type="entry name" value="ATPase_P-typ_P_site"/>
</dbReference>
<dbReference type="GO" id="GO:0030007">
    <property type="term" value="P:intracellular potassium ion homeostasis"/>
    <property type="evidence" value="ECO:0007669"/>
    <property type="project" value="TreeGrafter"/>
</dbReference>
<dbReference type="InterPro" id="IPR001757">
    <property type="entry name" value="P_typ_ATPase"/>
</dbReference>
<feature type="transmembrane region" description="Helical" evidence="12">
    <location>
        <begin position="878"/>
        <end position="899"/>
    </location>
</feature>
<keyword evidence="6" id="KW-0067">ATP-binding</keyword>
<keyword evidence="9 12" id="KW-1133">Transmembrane helix</keyword>
<dbReference type="AlphaFoldDB" id="A0A837RAD9"/>
<dbReference type="GO" id="GO:0012505">
    <property type="term" value="C:endomembrane system"/>
    <property type="evidence" value="ECO:0007669"/>
    <property type="project" value="UniProtKB-SubCell"/>
</dbReference>
<keyword evidence="8" id="KW-1278">Translocase</keyword>
<dbReference type="SFLD" id="SFLDG00002">
    <property type="entry name" value="C1.7:_P-type_atpase_like"/>
    <property type="match status" value="1"/>
</dbReference>
<dbReference type="GO" id="GO:0005524">
    <property type="term" value="F:ATP binding"/>
    <property type="evidence" value="ECO:0007669"/>
    <property type="project" value="UniProtKB-KW"/>
</dbReference>
<feature type="transmembrane region" description="Helical" evidence="12">
    <location>
        <begin position="105"/>
        <end position="122"/>
    </location>
</feature>
<evidence type="ECO:0000313" key="14">
    <source>
        <dbReference type="EMBL" id="KRK25536.1"/>
    </source>
</evidence>
<dbReference type="Gene3D" id="2.70.150.10">
    <property type="entry name" value="Calcium-transporting ATPase, cytoplasmic transduction domain A"/>
    <property type="match status" value="1"/>
</dbReference>
<dbReference type="Pfam" id="PF00702">
    <property type="entry name" value="Hydrolase"/>
    <property type="match status" value="1"/>
</dbReference>
<dbReference type="Gene3D" id="3.40.1110.10">
    <property type="entry name" value="Calcium-transporting ATPase, cytoplasmic domain N"/>
    <property type="match status" value="1"/>
</dbReference>
<evidence type="ECO:0000256" key="6">
    <source>
        <dbReference type="ARBA" id="ARBA00022840"/>
    </source>
</evidence>
<dbReference type="SUPFAM" id="SSF56784">
    <property type="entry name" value="HAD-like"/>
    <property type="match status" value="1"/>
</dbReference>
<dbReference type="InterPro" id="IPR023214">
    <property type="entry name" value="HAD_sf"/>
</dbReference>
<dbReference type="Gene3D" id="3.40.50.1000">
    <property type="entry name" value="HAD superfamily/HAD-like"/>
    <property type="match status" value="1"/>
</dbReference>
<dbReference type="SUPFAM" id="SSF81653">
    <property type="entry name" value="Calcium ATPase, transduction domain A"/>
    <property type="match status" value="1"/>
</dbReference>
<dbReference type="RefSeq" id="WP_050337967.1">
    <property type="nucleotide sequence ID" value="NZ_AZCU01000007.1"/>
</dbReference>
<dbReference type="InterPro" id="IPR004014">
    <property type="entry name" value="ATPase_P-typ_cation-transptr_N"/>
</dbReference>
<feature type="transmembrane region" description="Helical" evidence="12">
    <location>
        <begin position="804"/>
        <end position="826"/>
    </location>
</feature>
<feature type="transmembrane region" description="Helical" evidence="12">
    <location>
        <begin position="296"/>
        <end position="321"/>
    </location>
</feature>
<dbReference type="InterPro" id="IPR044492">
    <property type="entry name" value="P_typ_ATPase_HD_dom"/>
</dbReference>
<evidence type="ECO:0000256" key="11">
    <source>
        <dbReference type="SAM" id="MobiDB-lite"/>
    </source>
</evidence>
<dbReference type="InterPro" id="IPR050510">
    <property type="entry name" value="Cation_transp_ATPase_P-type"/>
</dbReference>
<evidence type="ECO:0000256" key="10">
    <source>
        <dbReference type="ARBA" id="ARBA00023136"/>
    </source>
</evidence>
<feature type="transmembrane region" description="Helical" evidence="12">
    <location>
        <begin position="739"/>
        <end position="757"/>
    </location>
</feature>
<dbReference type="NCBIfam" id="TIGR01494">
    <property type="entry name" value="ATPase_P-type"/>
    <property type="match status" value="2"/>
</dbReference>
<dbReference type="SMART" id="SM00831">
    <property type="entry name" value="Cation_ATPase_N"/>
    <property type="match status" value="1"/>
</dbReference>
<dbReference type="PANTHER" id="PTHR43294">
    <property type="entry name" value="SODIUM/POTASSIUM-TRANSPORTING ATPASE SUBUNIT ALPHA"/>
    <property type="match status" value="1"/>
</dbReference>
<dbReference type="PRINTS" id="PR00120">
    <property type="entry name" value="HATPASE"/>
</dbReference>
<evidence type="ECO:0000256" key="7">
    <source>
        <dbReference type="ARBA" id="ARBA00022842"/>
    </source>
</evidence>
<dbReference type="InterPro" id="IPR023299">
    <property type="entry name" value="ATPase_P-typ_cyto_dom_N"/>
</dbReference>
<keyword evidence="4 12" id="KW-0812">Transmembrane</keyword>